<keyword evidence="2" id="KW-1185">Reference proteome</keyword>
<proteinExistence type="predicted"/>
<accession>A0ACB5UCP0</accession>
<sequence length="144" mass="15856">MNISLLFGQEIEESSTFKAIVREKNSKLYDLIKEFGREEMKRHGTEQSLDDTQQSSSGAESPDKFDSINLNIEEATSSSDAASSSSASLHDGLVSKIKEMKIPNPISLDDKVSKLDEVDEDEADAEAQEEGDENDGSPLDRVTR</sequence>
<reference evidence="1" key="1">
    <citation type="submission" date="2023-04" db="EMBL/GenBank/DDBJ databases">
        <title>Ambrosiozyma monospora NBRC 10751.</title>
        <authorList>
            <person name="Ichikawa N."/>
            <person name="Sato H."/>
            <person name="Tonouchi N."/>
        </authorList>
    </citation>
    <scope>NUCLEOTIDE SEQUENCE</scope>
    <source>
        <strain evidence="1">NBRC 10751</strain>
    </source>
</reference>
<evidence type="ECO:0000313" key="1">
    <source>
        <dbReference type="EMBL" id="GMF07718.1"/>
    </source>
</evidence>
<organism evidence="1 2">
    <name type="scientific">Ambrosiozyma monospora</name>
    <name type="common">Yeast</name>
    <name type="synonym">Endomycopsis monosporus</name>
    <dbReference type="NCBI Taxonomy" id="43982"/>
    <lineage>
        <taxon>Eukaryota</taxon>
        <taxon>Fungi</taxon>
        <taxon>Dikarya</taxon>
        <taxon>Ascomycota</taxon>
        <taxon>Saccharomycotina</taxon>
        <taxon>Pichiomycetes</taxon>
        <taxon>Pichiales</taxon>
        <taxon>Pichiaceae</taxon>
        <taxon>Ambrosiozyma</taxon>
    </lineage>
</organism>
<evidence type="ECO:0000313" key="2">
    <source>
        <dbReference type="Proteomes" id="UP001165064"/>
    </source>
</evidence>
<dbReference type="EMBL" id="BSXS01016417">
    <property type="protein sequence ID" value="GMF07718.1"/>
    <property type="molecule type" value="Genomic_DNA"/>
</dbReference>
<name>A0ACB5UCP0_AMBMO</name>
<gene>
    <name evidence="1" type="ORF">Amon02_001302300</name>
</gene>
<protein>
    <submittedName>
        <fullName evidence="1">Unnamed protein product</fullName>
    </submittedName>
</protein>
<dbReference type="Proteomes" id="UP001165064">
    <property type="component" value="Unassembled WGS sequence"/>
</dbReference>
<comment type="caution">
    <text evidence="1">The sequence shown here is derived from an EMBL/GenBank/DDBJ whole genome shotgun (WGS) entry which is preliminary data.</text>
</comment>